<accession>A0AA87RG21</accession>
<keyword evidence="2" id="KW-0813">Transport</keyword>
<dbReference type="InterPro" id="IPR000914">
    <property type="entry name" value="SBP_5_dom"/>
</dbReference>
<dbReference type="Gene3D" id="3.40.190.10">
    <property type="entry name" value="Periplasmic binding protein-like II"/>
    <property type="match status" value="1"/>
</dbReference>
<protein>
    <recommendedName>
        <fullName evidence="5">Solute-binding protein family 5 domain-containing protein</fullName>
    </recommendedName>
</protein>
<dbReference type="CDD" id="cd00995">
    <property type="entry name" value="PBP2_NikA_DppA_OppA_like"/>
    <property type="match status" value="1"/>
</dbReference>
<sequence length="541" mass="56290">MRTTSKITVAAAAIAALALTACTGGGATPGGSEQPADPNLPAGYASVADESIESAGGPLHVQVDYDTAEAQGLDPAFAEIARSWSIMGLVYESLVTVGPGFEIQPELAASWEQPDDTTYVFDLQPGATFSNGRAVSAADVVGSLNRLRESGSVWSGQLGPIAEIADTSSGDAQQVTITLETPFTPLLAALANTPAAILPMQEIEAGELDPTAEMLGSGAFTVAEHRQDESWSFEANAEWWNAEQLGIDALELTIAADDQTRLAGLRDGSTQLANFSNPDALSLLAGAQGVTAVSQTQSDFFYAMLNSVNPDSPFVDQQLRQTVNAVLDRQGIVDLALAGAAVPTAVTPANLPDACAADSVPSASAEPAADALAGESISLLIYNDDPSLTALAQVVQQQLQGAGAEVTLDSVDYGTYSERVYVAQPGDFQMALGWFAGYGDASMVTNWWNPETAVFNAGFAQPHDDLSAAIAEAQALPAGTERAEALQSVCDLADTHAEMVPLATRPQVVGIRSDQLSASVLSDEGYGDFLRLIAEFKTIEG</sequence>
<dbReference type="Pfam" id="PF00496">
    <property type="entry name" value="SBP_bac_5"/>
    <property type="match status" value="1"/>
</dbReference>
<feature type="domain" description="Solute-binding protein family 5" evidence="5">
    <location>
        <begin position="102"/>
        <end position="452"/>
    </location>
</feature>
<evidence type="ECO:0000313" key="7">
    <source>
        <dbReference type="Proteomes" id="UP000321749"/>
    </source>
</evidence>
<keyword evidence="3 4" id="KW-0732">Signal</keyword>
<evidence type="ECO:0000256" key="1">
    <source>
        <dbReference type="ARBA" id="ARBA00005695"/>
    </source>
</evidence>
<dbReference type="PANTHER" id="PTHR30290">
    <property type="entry name" value="PERIPLASMIC BINDING COMPONENT OF ABC TRANSPORTER"/>
    <property type="match status" value="1"/>
</dbReference>
<evidence type="ECO:0000256" key="3">
    <source>
        <dbReference type="ARBA" id="ARBA00022729"/>
    </source>
</evidence>
<comment type="caution">
    <text evidence="6">The sequence shown here is derived from an EMBL/GenBank/DDBJ whole genome shotgun (WGS) entry which is preliminary data.</text>
</comment>
<dbReference type="Proteomes" id="UP000321749">
    <property type="component" value="Unassembled WGS sequence"/>
</dbReference>
<dbReference type="Gene3D" id="3.10.105.10">
    <property type="entry name" value="Dipeptide-binding Protein, Domain 3"/>
    <property type="match status" value="1"/>
</dbReference>
<reference evidence="6 7" key="1">
    <citation type="submission" date="2019-07" db="EMBL/GenBank/DDBJ databases">
        <title>Whole genome shotgun sequence of Agrococcus baldri NBRC 103055.</title>
        <authorList>
            <person name="Hosoyama A."/>
            <person name="Uohara A."/>
            <person name="Ohji S."/>
            <person name="Ichikawa N."/>
        </authorList>
    </citation>
    <scope>NUCLEOTIDE SEQUENCE [LARGE SCALE GENOMIC DNA]</scope>
    <source>
        <strain evidence="6 7">NBRC 103055</strain>
    </source>
</reference>
<dbReference type="GO" id="GO:0042597">
    <property type="term" value="C:periplasmic space"/>
    <property type="evidence" value="ECO:0007669"/>
    <property type="project" value="UniProtKB-ARBA"/>
</dbReference>
<dbReference type="RefSeq" id="WP_318279124.1">
    <property type="nucleotide sequence ID" value="NZ_BJUU01000006.1"/>
</dbReference>
<organism evidence="6 7">
    <name type="scientific">Agrococcus baldri</name>
    <dbReference type="NCBI Taxonomy" id="153730"/>
    <lineage>
        <taxon>Bacteria</taxon>
        <taxon>Bacillati</taxon>
        <taxon>Actinomycetota</taxon>
        <taxon>Actinomycetes</taxon>
        <taxon>Micrococcales</taxon>
        <taxon>Microbacteriaceae</taxon>
        <taxon>Agrococcus</taxon>
    </lineage>
</organism>
<feature type="chain" id="PRO_5041694119" description="Solute-binding protein family 5 domain-containing protein" evidence="4">
    <location>
        <begin position="28"/>
        <end position="541"/>
    </location>
</feature>
<dbReference type="InterPro" id="IPR039424">
    <property type="entry name" value="SBP_5"/>
</dbReference>
<feature type="signal peptide" evidence="4">
    <location>
        <begin position="1"/>
        <end position="27"/>
    </location>
</feature>
<dbReference type="SUPFAM" id="SSF53850">
    <property type="entry name" value="Periplasmic binding protein-like II"/>
    <property type="match status" value="1"/>
</dbReference>
<dbReference type="GO" id="GO:0015833">
    <property type="term" value="P:peptide transport"/>
    <property type="evidence" value="ECO:0007669"/>
    <property type="project" value="TreeGrafter"/>
</dbReference>
<dbReference type="PIRSF" id="PIRSF002741">
    <property type="entry name" value="MppA"/>
    <property type="match status" value="1"/>
</dbReference>
<gene>
    <name evidence="6" type="ORF">ABA31_13100</name>
</gene>
<evidence type="ECO:0000256" key="4">
    <source>
        <dbReference type="SAM" id="SignalP"/>
    </source>
</evidence>
<name>A0AA87RG21_9MICO</name>
<dbReference type="GO" id="GO:1904680">
    <property type="term" value="F:peptide transmembrane transporter activity"/>
    <property type="evidence" value="ECO:0007669"/>
    <property type="project" value="TreeGrafter"/>
</dbReference>
<dbReference type="AlphaFoldDB" id="A0AA87RG21"/>
<dbReference type="Gene3D" id="3.90.76.10">
    <property type="entry name" value="Dipeptide-binding Protein, Domain 1"/>
    <property type="match status" value="1"/>
</dbReference>
<comment type="similarity">
    <text evidence="1">Belongs to the bacterial solute-binding protein 5 family.</text>
</comment>
<evidence type="ECO:0000259" key="5">
    <source>
        <dbReference type="Pfam" id="PF00496"/>
    </source>
</evidence>
<dbReference type="GO" id="GO:0043190">
    <property type="term" value="C:ATP-binding cassette (ABC) transporter complex"/>
    <property type="evidence" value="ECO:0007669"/>
    <property type="project" value="InterPro"/>
</dbReference>
<dbReference type="PROSITE" id="PS51257">
    <property type="entry name" value="PROKAR_LIPOPROTEIN"/>
    <property type="match status" value="1"/>
</dbReference>
<dbReference type="InterPro" id="IPR030678">
    <property type="entry name" value="Peptide/Ni-bd"/>
</dbReference>
<evidence type="ECO:0000313" key="6">
    <source>
        <dbReference type="EMBL" id="GEK79959.1"/>
    </source>
</evidence>
<keyword evidence="7" id="KW-1185">Reference proteome</keyword>
<evidence type="ECO:0000256" key="2">
    <source>
        <dbReference type="ARBA" id="ARBA00022448"/>
    </source>
</evidence>
<dbReference type="PANTHER" id="PTHR30290:SF9">
    <property type="entry name" value="OLIGOPEPTIDE-BINDING PROTEIN APPA"/>
    <property type="match status" value="1"/>
</dbReference>
<dbReference type="EMBL" id="BJUU01000006">
    <property type="protein sequence ID" value="GEK79959.1"/>
    <property type="molecule type" value="Genomic_DNA"/>
</dbReference>
<proteinExistence type="inferred from homology"/>